<accession>A0A2S8F9J1</accession>
<dbReference type="GO" id="GO:0008236">
    <property type="term" value="F:serine-type peptidase activity"/>
    <property type="evidence" value="ECO:0007669"/>
    <property type="project" value="InterPro"/>
</dbReference>
<sequence>MLRTALLVIACLLVISLSANSLAEQWPGKKSDWHGYERFDFSIDDRPAYVVVPQQAAAGNPWVWRARFPGFHAEADLLLLKRGFHVAYINTDNMFGSERAMKHWDKFYDALTEKGLSRKVALEGVSRGGLFVYGWASRHPERVACIYADTPVCDIKSWPKGAGAGVGSQGSWDVLLKEYGLNNEEALKYDRNPIDILAPIAEAKIPVLHIVSLNDQVVPPQENTFILAERYRKLGGEIEIMEVQEGTEKSQGHHFTHPNPQKVADFIEQYTANKSSTEK</sequence>
<gene>
    <name evidence="3" type="ORF">C5Y98_23810</name>
</gene>
<dbReference type="OrthoDB" id="234896at2"/>
<dbReference type="GO" id="GO:0006508">
    <property type="term" value="P:proteolysis"/>
    <property type="evidence" value="ECO:0007669"/>
    <property type="project" value="InterPro"/>
</dbReference>
<keyword evidence="1" id="KW-0732">Signal</keyword>
<dbReference type="Proteomes" id="UP000239388">
    <property type="component" value="Unassembled WGS sequence"/>
</dbReference>
<dbReference type="EMBL" id="PUIB01000024">
    <property type="protein sequence ID" value="PQO28805.1"/>
    <property type="molecule type" value="Genomic_DNA"/>
</dbReference>
<protein>
    <recommendedName>
        <fullName evidence="2">Peptidase S9 prolyl oligopeptidase catalytic domain-containing protein</fullName>
    </recommendedName>
</protein>
<reference evidence="3 4" key="1">
    <citation type="submission" date="2018-02" db="EMBL/GenBank/DDBJ databases">
        <title>Comparative genomes isolates from brazilian mangrove.</title>
        <authorList>
            <person name="Araujo J.E."/>
            <person name="Taketani R.G."/>
            <person name="Silva M.C.P."/>
            <person name="Loureco M.V."/>
            <person name="Andreote F.D."/>
        </authorList>
    </citation>
    <scope>NUCLEOTIDE SEQUENCE [LARGE SCALE GENOMIC DNA]</scope>
    <source>
        <strain evidence="3 4">NAP PRIS-MGV</strain>
    </source>
</reference>
<evidence type="ECO:0000313" key="3">
    <source>
        <dbReference type="EMBL" id="PQO28805.1"/>
    </source>
</evidence>
<feature type="domain" description="Peptidase S9 prolyl oligopeptidase catalytic" evidence="2">
    <location>
        <begin position="117"/>
        <end position="258"/>
    </location>
</feature>
<feature type="chain" id="PRO_5015647118" description="Peptidase S9 prolyl oligopeptidase catalytic domain-containing protein" evidence="1">
    <location>
        <begin position="24"/>
        <end position="279"/>
    </location>
</feature>
<proteinExistence type="predicted"/>
<dbReference type="InterPro" id="IPR001375">
    <property type="entry name" value="Peptidase_S9_cat"/>
</dbReference>
<dbReference type="Gene3D" id="3.40.50.1820">
    <property type="entry name" value="alpha/beta hydrolase"/>
    <property type="match status" value="1"/>
</dbReference>
<dbReference type="SUPFAM" id="SSF53474">
    <property type="entry name" value="alpha/beta-Hydrolases"/>
    <property type="match status" value="1"/>
</dbReference>
<evidence type="ECO:0000259" key="2">
    <source>
        <dbReference type="Pfam" id="PF00326"/>
    </source>
</evidence>
<dbReference type="AlphaFoldDB" id="A0A2S8F9J1"/>
<dbReference type="InterPro" id="IPR029058">
    <property type="entry name" value="AB_hydrolase_fold"/>
</dbReference>
<evidence type="ECO:0000256" key="1">
    <source>
        <dbReference type="SAM" id="SignalP"/>
    </source>
</evidence>
<name>A0A2S8F9J1_9BACT</name>
<evidence type="ECO:0000313" key="4">
    <source>
        <dbReference type="Proteomes" id="UP000239388"/>
    </source>
</evidence>
<comment type="caution">
    <text evidence="3">The sequence shown here is derived from an EMBL/GenBank/DDBJ whole genome shotgun (WGS) entry which is preliminary data.</text>
</comment>
<dbReference type="Pfam" id="PF00326">
    <property type="entry name" value="Peptidase_S9"/>
    <property type="match status" value="1"/>
</dbReference>
<feature type="signal peptide" evidence="1">
    <location>
        <begin position="1"/>
        <end position="23"/>
    </location>
</feature>
<organism evidence="3 4">
    <name type="scientific">Blastopirellula marina</name>
    <dbReference type="NCBI Taxonomy" id="124"/>
    <lineage>
        <taxon>Bacteria</taxon>
        <taxon>Pseudomonadati</taxon>
        <taxon>Planctomycetota</taxon>
        <taxon>Planctomycetia</taxon>
        <taxon>Pirellulales</taxon>
        <taxon>Pirellulaceae</taxon>
        <taxon>Blastopirellula</taxon>
    </lineage>
</organism>